<dbReference type="OrthoDB" id="5325276at2759"/>
<feature type="compositionally biased region" description="Pro residues" evidence="1">
    <location>
        <begin position="148"/>
        <end position="159"/>
    </location>
</feature>
<feature type="compositionally biased region" description="Basic and acidic residues" evidence="1">
    <location>
        <begin position="78"/>
        <end position="89"/>
    </location>
</feature>
<organism evidence="2 3">
    <name type="scientific">Cadophora malorum</name>
    <dbReference type="NCBI Taxonomy" id="108018"/>
    <lineage>
        <taxon>Eukaryota</taxon>
        <taxon>Fungi</taxon>
        <taxon>Dikarya</taxon>
        <taxon>Ascomycota</taxon>
        <taxon>Pezizomycotina</taxon>
        <taxon>Leotiomycetes</taxon>
        <taxon>Helotiales</taxon>
        <taxon>Ploettnerulaceae</taxon>
        <taxon>Cadophora</taxon>
    </lineage>
</organism>
<feature type="compositionally biased region" description="Low complexity" evidence="1">
    <location>
        <begin position="305"/>
        <end position="317"/>
    </location>
</feature>
<feature type="compositionally biased region" description="Basic and acidic residues" evidence="1">
    <location>
        <begin position="334"/>
        <end position="355"/>
    </location>
</feature>
<protein>
    <submittedName>
        <fullName evidence="2">Uncharacterized protein</fullName>
    </submittedName>
</protein>
<feature type="compositionally biased region" description="Polar residues" evidence="1">
    <location>
        <begin position="322"/>
        <end position="332"/>
    </location>
</feature>
<name>A0A8H7TJD2_9HELO</name>
<dbReference type="AlphaFoldDB" id="A0A8H7TJD2"/>
<feature type="compositionally biased region" description="Basic and acidic residues" evidence="1">
    <location>
        <begin position="824"/>
        <end position="835"/>
    </location>
</feature>
<evidence type="ECO:0000256" key="1">
    <source>
        <dbReference type="SAM" id="MobiDB-lite"/>
    </source>
</evidence>
<reference evidence="2" key="1">
    <citation type="submission" date="2021-02" db="EMBL/GenBank/DDBJ databases">
        <title>Genome sequence Cadophora malorum strain M34.</title>
        <authorList>
            <person name="Stefanovic E."/>
            <person name="Vu D."/>
            <person name="Scully C."/>
            <person name="Dijksterhuis J."/>
            <person name="Roader J."/>
            <person name="Houbraken J."/>
        </authorList>
    </citation>
    <scope>NUCLEOTIDE SEQUENCE</scope>
    <source>
        <strain evidence="2">M34</strain>
    </source>
</reference>
<feature type="region of interest" description="Disordered" evidence="1">
    <location>
        <begin position="55"/>
        <end position="192"/>
    </location>
</feature>
<feature type="region of interest" description="Disordered" evidence="1">
    <location>
        <begin position="384"/>
        <end position="501"/>
    </location>
</feature>
<feature type="compositionally biased region" description="Polar residues" evidence="1">
    <location>
        <begin position="662"/>
        <end position="674"/>
    </location>
</feature>
<dbReference type="Proteomes" id="UP000664132">
    <property type="component" value="Unassembled WGS sequence"/>
</dbReference>
<feature type="compositionally biased region" description="Polar residues" evidence="1">
    <location>
        <begin position="463"/>
        <end position="484"/>
    </location>
</feature>
<dbReference type="PANTHER" id="PTHR38703">
    <property type="entry name" value="CHROMOSOME 8, WHOLE GENOME SHOTGUN SEQUENCE"/>
    <property type="match status" value="1"/>
</dbReference>
<accession>A0A8H7TJD2</accession>
<dbReference type="EMBL" id="JAFJYH010000096">
    <property type="protein sequence ID" value="KAG4419858.1"/>
    <property type="molecule type" value="Genomic_DNA"/>
</dbReference>
<feature type="region of interest" description="Disordered" evidence="1">
    <location>
        <begin position="615"/>
        <end position="674"/>
    </location>
</feature>
<feature type="compositionally biased region" description="Polar residues" evidence="1">
    <location>
        <begin position="386"/>
        <end position="398"/>
    </location>
</feature>
<feature type="region of interest" description="Disordered" evidence="1">
    <location>
        <begin position="284"/>
        <end position="364"/>
    </location>
</feature>
<keyword evidence="3" id="KW-1185">Reference proteome</keyword>
<dbReference type="PANTHER" id="PTHR38703:SF1">
    <property type="entry name" value="ALLERGEN"/>
    <property type="match status" value="1"/>
</dbReference>
<evidence type="ECO:0000313" key="2">
    <source>
        <dbReference type="EMBL" id="KAG4419858.1"/>
    </source>
</evidence>
<proteinExistence type="predicted"/>
<comment type="caution">
    <text evidence="2">The sequence shown here is derived from an EMBL/GenBank/DDBJ whole genome shotgun (WGS) entry which is preliminary data.</text>
</comment>
<feature type="compositionally biased region" description="Basic and acidic residues" evidence="1">
    <location>
        <begin position="55"/>
        <end position="64"/>
    </location>
</feature>
<feature type="compositionally biased region" description="Polar residues" evidence="1">
    <location>
        <begin position="419"/>
        <end position="430"/>
    </location>
</feature>
<feature type="compositionally biased region" description="Polar residues" evidence="1">
    <location>
        <begin position="615"/>
        <end position="632"/>
    </location>
</feature>
<gene>
    <name evidence="2" type="ORF">IFR04_006990</name>
</gene>
<sequence>MASILRSIFTSKSTGTPNHRVKGHSYDSAIALDPPVKGSYPVAGNGPNVLEEIQRSRAQRDTSSARRQTSVAAAPDVPRYREDIIDRPRTAPNDGTADGGRSKRNSIIGSGSWAGRTRSGFSTKSPPNIFRTSSRNERRNSIRSTVEPPLPPLPTPSATPKPQAYQPKKGNGQTSGTSATFTPPFAQHNRNISNSSHRSYVDLLEAHSSIRPETSKHRTKASGVRNYGEDVADRNIDRFGAGSHTQLDLNSPQFSYMRTVYAPKKRPIADVAGAGAHSRVSSALGHVMGDDGPSDDIPLRSHGNSPSIRSTTSTPRTHPLRNETTPVVASTPSRSRDSDRLSSKVHLSHDRRDRALSPLSHSKTAQYFDEHQAIMRNSIRKLLHPNQPSNETLENENVAQDPPSVAAPVRKPKSPPPQMNNKHTPTSPVNHTVKRMPAMPITNESPVHPPVSKVTNGHKKSKSGSVSYSTFPNVSNRPGNNIQTDHTDHSVRSPYTSKTNKRQGMILENSSVPPNLDGVVDLSNTVDTDVITKTLPAVTHEHVTPVRHEINEERIFREIHTHEVRHHILPVLDTEFLPTKHYVQSKDGKTLVEIPESQVPKHKITGSMNRTWSLSKRPYSSRSRTSSLTQYPVHQPANPEEYESAEAPVIGLARGDPKPRSRANSRASNHTVKTSRSLKNLFTEPILTSKKEYMTEEGYPRTEFVWRHPPVFEDAIGRTQPVTINAGFGDYNTYPQQFLEDSLRNLEPVRSARDEEPLLFRDSGYGSGGMLPGLSALAPMSDGRYKDDGDVVGDFGENFNHGRVVEDDQVSNIKIASNAEGEATKALKRMQERRRSATARKPVGSSERRDSQPHVGDLVRGVNGLQV</sequence>
<feature type="compositionally biased region" description="Polar residues" evidence="1">
    <location>
        <begin position="171"/>
        <end position="181"/>
    </location>
</feature>
<feature type="region of interest" description="Disordered" evidence="1">
    <location>
        <begin position="824"/>
        <end position="867"/>
    </location>
</feature>
<evidence type="ECO:0000313" key="3">
    <source>
        <dbReference type="Proteomes" id="UP000664132"/>
    </source>
</evidence>